<dbReference type="EnsemblFungi" id="FOXG_16036T0">
    <property type="protein sequence ID" value="FOXG_16036P0"/>
    <property type="gene ID" value="FOXG_16036"/>
</dbReference>
<dbReference type="EnsemblFungi" id="FOXG_15577T0">
    <property type="protein sequence ID" value="FOXG_15577P0"/>
    <property type="gene ID" value="FOXG_15577"/>
</dbReference>
<dbReference type="AlphaFoldDB" id="A0A0C4BKU9"/>
<proteinExistence type="predicted"/>
<sequence length="120" mass="13267">MNWEIGIAENPIVPLSGVRTHAMAFVNLFRNLGVAWFKLQCSLTHLSQTSKVHVRMSVVNAWHDELLPEVKPNKLAFVSNGKYVLAGANGFEDPGLVDNEAFCPFLHFINGVNTTVVVGY</sequence>
<dbReference type="Proteomes" id="UP000002489">
    <property type="component" value="Unassembled WGS sequence"/>
</dbReference>
<name>A0A0C4BKU9_FUSOF</name>
<evidence type="ECO:0000313" key="1">
    <source>
        <dbReference type="EnsemblFungi" id="FOXG_16036P0"/>
    </source>
</evidence>
<reference evidence="1" key="2">
    <citation type="submission" date="2025-05" db="UniProtKB">
        <authorList>
            <consortium name="EnsemblFungi"/>
        </authorList>
    </citation>
    <scope>IDENTIFICATION</scope>
    <source>
        <strain evidence="1">4287 / CBS 123668 / FGSC 9935 / NRRL 34936</strain>
    </source>
</reference>
<reference evidence="2" key="1">
    <citation type="journal article" date="2012" name="Mol. Plant Microbe Interact.">
        <title>A highly conserved effector in Fusarium oxysporum is required for full virulence on Arabidopsis.</title>
        <authorList>
            <person name="Thatcher L.F."/>
            <person name="Gardiner D.M."/>
            <person name="Kazan K."/>
            <person name="Manners J."/>
        </authorList>
    </citation>
    <scope>NUCLEOTIDE SEQUENCE [LARGE SCALE GENOMIC DNA]</scope>
    <source>
        <strain evidence="2">Fo5176</strain>
    </source>
</reference>
<accession>A0A0C4BKU9</accession>
<evidence type="ECO:0000313" key="2">
    <source>
        <dbReference type="Proteomes" id="UP000002489"/>
    </source>
</evidence>
<protein>
    <submittedName>
        <fullName evidence="1">Uncharacterized protein</fullName>
    </submittedName>
</protein>
<organism evidence="1 2">
    <name type="scientific">Fusarium oxysporum (strain Fo5176)</name>
    <name type="common">Fusarium vascular wilt</name>
    <dbReference type="NCBI Taxonomy" id="660025"/>
    <lineage>
        <taxon>Eukaryota</taxon>
        <taxon>Fungi</taxon>
        <taxon>Dikarya</taxon>
        <taxon>Ascomycota</taxon>
        <taxon>Pezizomycotina</taxon>
        <taxon>Sordariomycetes</taxon>
        <taxon>Hypocreomycetidae</taxon>
        <taxon>Hypocreales</taxon>
        <taxon>Nectriaceae</taxon>
        <taxon>Fusarium</taxon>
        <taxon>Fusarium oxysporum species complex</taxon>
    </lineage>
</organism>